<dbReference type="Proteomes" id="UP000335538">
    <property type="component" value="Unassembled WGS sequence"/>
</dbReference>
<name>A0A5E5BAT3_9BURK</name>
<dbReference type="EMBL" id="CABPSR010000010">
    <property type="protein sequence ID" value="VVE82446.1"/>
    <property type="molecule type" value="Genomic_DNA"/>
</dbReference>
<feature type="region of interest" description="Disordered" evidence="1">
    <location>
        <begin position="1"/>
        <end position="48"/>
    </location>
</feature>
<accession>A0A5E5BAT3</accession>
<dbReference type="AlphaFoldDB" id="A0A5E5BAT3"/>
<gene>
    <name evidence="2" type="ORF">PSP31121_03757</name>
</gene>
<sequence>MHVDRAQTVNTVGTSPPTPSDAQPPATSELAGSFEKAHQAPPDDAPLSQTATVQIARPGTTGASVTDFASPMLTIPDWRG</sequence>
<reference evidence="2 3" key="1">
    <citation type="submission" date="2019-08" db="EMBL/GenBank/DDBJ databases">
        <authorList>
            <person name="Peeters C."/>
        </authorList>
    </citation>
    <scope>NUCLEOTIDE SEQUENCE [LARGE SCALE GENOMIC DNA]</scope>
    <source>
        <strain evidence="2 3">LMG 31121</strain>
    </source>
</reference>
<evidence type="ECO:0000313" key="2">
    <source>
        <dbReference type="EMBL" id="VVE82446.1"/>
    </source>
</evidence>
<evidence type="ECO:0000256" key="1">
    <source>
        <dbReference type="SAM" id="MobiDB-lite"/>
    </source>
</evidence>
<protein>
    <submittedName>
        <fullName evidence="2">Uncharacterized protein</fullName>
    </submittedName>
</protein>
<organism evidence="2 3">
    <name type="scientific">Pandoraea sputorum</name>
    <dbReference type="NCBI Taxonomy" id="93222"/>
    <lineage>
        <taxon>Bacteria</taxon>
        <taxon>Pseudomonadati</taxon>
        <taxon>Pseudomonadota</taxon>
        <taxon>Betaproteobacteria</taxon>
        <taxon>Burkholderiales</taxon>
        <taxon>Burkholderiaceae</taxon>
        <taxon>Pandoraea</taxon>
    </lineage>
</organism>
<proteinExistence type="predicted"/>
<evidence type="ECO:0000313" key="3">
    <source>
        <dbReference type="Proteomes" id="UP000335538"/>
    </source>
</evidence>